<evidence type="ECO:0000256" key="4">
    <source>
        <dbReference type="ARBA" id="ARBA00022692"/>
    </source>
</evidence>
<dbReference type="GO" id="GO:0016740">
    <property type="term" value="F:transferase activity"/>
    <property type="evidence" value="ECO:0007669"/>
    <property type="project" value="UniProtKB-KW"/>
</dbReference>
<evidence type="ECO:0000256" key="1">
    <source>
        <dbReference type="ARBA" id="ARBA00007150"/>
    </source>
</evidence>
<dbReference type="PANTHER" id="PTHR30589:SF0">
    <property type="entry name" value="PHOSPHATIDYLGLYCEROL--PROLIPOPROTEIN DIACYLGLYCERYL TRANSFERASE"/>
    <property type="match status" value="1"/>
</dbReference>
<evidence type="ECO:0000256" key="5">
    <source>
        <dbReference type="ARBA" id="ARBA00022989"/>
    </source>
</evidence>
<evidence type="ECO:0000256" key="3">
    <source>
        <dbReference type="ARBA" id="ARBA00022679"/>
    </source>
</evidence>
<feature type="transmembrane region" description="Helical" evidence="7">
    <location>
        <begin position="241"/>
        <end position="263"/>
    </location>
</feature>
<evidence type="ECO:0000256" key="7">
    <source>
        <dbReference type="HAMAP-Rule" id="MF_01147"/>
    </source>
</evidence>
<dbReference type="Proteomes" id="UP001243212">
    <property type="component" value="Unassembled WGS sequence"/>
</dbReference>
<comment type="pathway">
    <text evidence="7">Protein modification; lipoprotein biosynthesis (diacylglyceryl transfer).</text>
</comment>
<keyword evidence="4 7" id="KW-0812">Transmembrane</keyword>
<keyword evidence="2 7" id="KW-1003">Cell membrane</keyword>
<comment type="catalytic activity">
    <reaction evidence="7">
        <text>L-cysteinyl-[prolipoprotein] + a 1,2-diacyl-sn-glycero-3-phospho-(1'-sn-glycerol) = an S-1,2-diacyl-sn-glyceryl-L-cysteinyl-[prolipoprotein] + sn-glycerol 1-phosphate + H(+)</text>
        <dbReference type="Rhea" id="RHEA:56712"/>
        <dbReference type="Rhea" id="RHEA-COMP:14679"/>
        <dbReference type="Rhea" id="RHEA-COMP:14680"/>
        <dbReference type="ChEBI" id="CHEBI:15378"/>
        <dbReference type="ChEBI" id="CHEBI:29950"/>
        <dbReference type="ChEBI" id="CHEBI:57685"/>
        <dbReference type="ChEBI" id="CHEBI:64716"/>
        <dbReference type="ChEBI" id="CHEBI:140658"/>
        <dbReference type="EC" id="2.5.1.145"/>
    </reaction>
</comment>
<feature type="transmembrane region" description="Helical" evidence="7">
    <location>
        <begin position="90"/>
        <end position="114"/>
    </location>
</feature>
<keyword evidence="10" id="KW-1185">Reference proteome</keyword>
<dbReference type="PANTHER" id="PTHR30589">
    <property type="entry name" value="PROLIPOPROTEIN DIACYLGLYCERYL TRANSFERASE"/>
    <property type="match status" value="1"/>
</dbReference>
<feature type="transmembrane region" description="Helical" evidence="7">
    <location>
        <begin position="121"/>
        <end position="139"/>
    </location>
</feature>
<keyword evidence="3 7" id="KW-0808">Transferase</keyword>
<keyword evidence="6 7" id="KW-0472">Membrane</keyword>
<dbReference type="NCBIfam" id="TIGR00544">
    <property type="entry name" value="lgt"/>
    <property type="match status" value="1"/>
</dbReference>
<keyword evidence="5 7" id="KW-1133">Transmembrane helix</keyword>
<name>A0ABT9NDN3_9ACTO</name>
<feature type="transmembrane region" description="Helical" evidence="7">
    <location>
        <begin position="20"/>
        <end position="39"/>
    </location>
</feature>
<comment type="function">
    <text evidence="7">Catalyzes the transfer of the diacylglyceryl group from phosphatidylglycerol to the sulfhydryl group of the N-terminal cysteine of a prolipoprotein, the first step in the formation of mature lipoproteins.</text>
</comment>
<evidence type="ECO:0000313" key="9">
    <source>
        <dbReference type="EMBL" id="MDP9805507.1"/>
    </source>
</evidence>
<reference evidence="9 10" key="1">
    <citation type="submission" date="2023-07" db="EMBL/GenBank/DDBJ databases">
        <title>Sequencing the genomes of 1000 actinobacteria strains.</title>
        <authorList>
            <person name="Klenk H.-P."/>
        </authorList>
    </citation>
    <scope>NUCLEOTIDE SEQUENCE [LARGE SCALE GENOMIC DNA]</scope>
    <source>
        <strain evidence="9 10">DSM 17163</strain>
    </source>
</reference>
<accession>A0ABT9NDN3</accession>
<dbReference type="RefSeq" id="WP_307681786.1">
    <property type="nucleotide sequence ID" value="NZ_JAUSQX010000001.1"/>
</dbReference>
<dbReference type="PROSITE" id="PS01311">
    <property type="entry name" value="LGT"/>
    <property type="match status" value="1"/>
</dbReference>
<dbReference type="EMBL" id="JAUSQX010000001">
    <property type="protein sequence ID" value="MDP9805507.1"/>
    <property type="molecule type" value="Genomic_DNA"/>
</dbReference>
<comment type="caution">
    <text evidence="9">The sequence shown here is derived from an EMBL/GenBank/DDBJ whole genome shotgun (WGS) entry which is preliminary data.</text>
</comment>
<feature type="transmembrane region" description="Helical" evidence="7">
    <location>
        <begin position="181"/>
        <end position="198"/>
    </location>
</feature>
<evidence type="ECO:0000256" key="6">
    <source>
        <dbReference type="ARBA" id="ARBA00023136"/>
    </source>
</evidence>
<evidence type="ECO:0000256" key="2">
    <source>
        <dbReference type="ARBA" id="ARBA00022475"/>
    </source>
</evidence>
<sequence>MQTAIPSPSISAISIGPLDIRFYALAIVVGIVVAWWVGDRRYTRWGGPEEVSVDVSVWMVLFGIIGARIYHVITTPDPYFGPGGDFTKAFRIWEGGLGIWGGIALGAVGGYIALHRRGLRFAPFADALAPGVLIAQAIGRLGNYFNQELFGKPTDLPWALKIDESNIPAGYPPGTTFHPTFLYEALWVLAMAALLVWLEKRFRLRGGQTAIMYVILYTVGRVWIENLRIDEAQIFAGLRLNVWTSIVVFVLAVLCFVLLTMYLKKHPELGDIYLDGRDLTQAAEETETQDETGAADVEPETSQKETEGKQDK</sequence>
<organism evidence="9 10">
    <name type="scientific">Trueperella bonasi</name>
    <dbReference type="NCBI Taxonomy" id="312286"/>
    <lineage>
        <taxon>Bacteria</taxon>
        <taxon>Bacillati</taxon>
        <taxon>Actinomycetota</taxon>
        <taxon>Actinomycetes</taxon>
        <taxon>Actinomycetales</taxon>
        <taxon>Actinomycetaceae</taxon>
        <taxon>Trueperella</taxon>
    </lineage>
</organism>
<feature type="transmembrane region" description="Helical" evidence="7">
    <location>
        <begin position="51"/>
        <end position="70"/>
    </location>
</feature>
<dbReference type="HAMAP" id="MF_01147">
    <property type="entry name" value="Lgt"/>
    <property type="match status" value="1"/>
</dbReference>
<evidence type="ECO:0000256" key="8">
    <source>
        <dbReference type="SAM" id="MobiDB-lite"/>
    </source>
</evidence>
<dbReference type="InterPro" id="IPR001640">
    <property type="entry name" value="Lgt"/>
</dbReference>
<feature type="compositionally biased region" description="Basic and acidic residues" evidence="8">
    <location>
        <begin position="301"/>
        <end position="312"/>
    </location>
</feature>
<feature type="region of interest" description="Disordered" evidence="8">
    <location>
        <begin position="283"/>
        <end position="312"/>
    </location>
</feature>
<proteinExistence type="inferred from homology"/>
<dbReference type="Pfam" id="PF01790">
    <property type="entry name" value="LGT"/>
    <property type="match status" value="1"/>
</dbReference>
<gene>
    <name evidence="7" type="primary">lgt</name>
    <name evidence="9" type="ORF">J2S70_000089</name>
</gene>
<evidence type="ECO:0000313" key="10">
    <source>
        <dbReference type="Proteomes" id="UP001243212"/>
    </source>
</evidence>
<dbReference type="EC" id="2.5.1.145" evidence="7"/>
<comment type="subcellular location">
    <subcellularLocation>
        <location evidence="7">Cell membrane</location>
        <topology evidence="7">Multi-pass membrane protein</topology>
    </subcellularLocation>
</comment>
<protein>
    <recommendedName>
        <fullName evidence="7">Phosphatidylglycerol--prolipoprotein diacylglyceryl transferase</fullName>
        <ecNumber evidence="7">2.5.1.145</ecNumber>
    </recommendedName>
</protein>
<feature type="binding site" evidence="7">
    <location>
        <position position="140"/>
    </location>
    <ligand>
        <name>a 1,2-diacyl-sn-glycero-3-phospho-(1'-sn-glycerol)</name>
        <dbReference type="ChEBI" id="CHEBI:64716"/>
    </ligand>
</feature>
<comment type="similarity">
    <text evidence="1 7">Belongs to the Lgt family.</text>
</comment>